<evidence type="ECO:0000256" key="1">
    <source>
        <dbReference type="ARBA" id="ARBA00004245"/>
    </source>
</evidence>
<evidence type="ECO:0000256" key="3">
    <source>
        <dbReference type="ARBA" id="ARBA00022490"/>
    </source>
</evidence>
<comment type="function">
    <text evidence="11">Kinesin is a microtubule-associated force-producing protein that play a role in organelle transport.</text>
</comment>
<dbReference type="GO" id="GO:0005737">
    <property type="term" value="C:cytoplasm"/>
    <property type="evidence" value="ECO:0007669"/>
    <property type="project" value="TreeGrafter"/>
</dbReference>
<protein>
    <recommendedName>
        <fullName evidence="11">Kinesin light chain</fullName>
    </recommendedName>
</protein>
<dbReference type="Pfam" id="PF13374">
    <property type="entry name" value="TPR_10"/>
    <property type="match status" value="1"/>
</dbReference>
<dbReference type="GO" id="GO:0019894">
    <property type="term" value="F:kinesin binding"/>
    <property type="evidence" value="ECO:0007669"/>
    <property type="project" value="TreeGrafter"/>
</dbReference>
<comment type="subunit">
    <text evidence="11">Oligomeric complex composed of two heavy chains and two light chains.</text>
</comment>
<keyword evidence="4 11" id="KW-0493">Microtubule</keyword>
<keyword evidence="3 11" id="KW-0963">Cytoplasm</keyword>
<keyword evidence="7 12" id="KW-0175">Coiled coil</keyword>
<dbReference type="PRINTS" id="PR00381">
    <property type="entry name" value="KINESINLIGHT"/>
</dbReference>
<evidence type="ECO:0000256" key="7">
    <source>
        <dbReference type="ARBA" id="ARBA00023054"/>
    </source>
</evidence>
<comment type="subcellular location">
    <subcellularLocation>
        <location evidence="1 11">Cytoplasm</location>
        <location evidence="1 11">Cytoskeleton</location>
    </subcellularLocation>
</comment>
<reference evidence="14" key="3">
    <citation type="submission" date="2025-09" db="UniProtKB">
        <authorList>
            <consortium name="Ensembl"/>
        </authorList>
    </citation>
    <scope>IDENTIFICATION</scope>
    <source>
        <strain evidence="14">Guanapo</strain>
    </source>
</reference>
<dbReference type="InterPro" id="IPR019734">
    <property type="entry name" value="TPR_rpt"/>
</dbReference>
<feature type="compositionally biased region" description="Basic and acidic residues" evidence="13">
    <location>
        <begin position="516"/>
        <end position="525"/>
    </location>
</feature>
<reference evidence="15" key="1">
    <citation type="submission" date="2013-11" db="EMBL/GenBank/DDBJ databases">
        <title>The genomic landscape of the Guanapo guppy.</title>
        <authorList>
            <person name="Kuenstner A."/>
            <person name="Dreyer C."/>
        </authorList>
    </citation>
    <scope>NUCLEOTIDE SEQUENCE</scope>
    <source>
        <strain evidence="15">Guanapo</strain>
    </source>
</reference>
<evidence type="ECO:0000256" key="13">
    <source>
        <dbReference type="SAM" id="MobiDB-lite"/>
    </source>
</evidence>
<dbReference type="Proteomes" id="UP000242638">
    <property type="component" value="Unassembled WGS sequence"/>
</dbReference>
<feature type="compositionally biased region" description="Polar residues" evidence="13">
    <location>
        <begin position="603"/>
        <end position="630"/>
    </location>
</feature>
<feature type="repeat" description="TPR" evidence="10">
    <location>
        <begin position="253"/>
        <end position="286"/>
    </location>
</feature>
<dbReference type="PROSITE" id="PS50005">
    <property type="entry name" value="TPR"/>
    <property type="match status" value="1"/>
</dbReference>
<dbReference type="AlphaFoldDB" id="A0A3P9N3C3"/>
<dbReference type="Gene3D" id="1.25.40.10">
    <property type="entry name" value="Tetratricopeptide repeat domain"/>
    <property type="match status" value="1"/>
</dbReference>
<evidence type="ECO:0000256" key="5">
    <source>
        <dbReference type="ARBA" id="ARBA00022737"/>
    </source>
</evidence>
<dbReference type="InterPro" id="IPR002151">
    <property type="entry name" value="Kinesin_light"/>
</dbReference>
<dbReference type="STRING" id="8081.ENSPREP00000004013"/>
<evidence type="ECO:0000256" key="4">
    <source>
        <dbReference type="ARBA" id="ARBA00022701"/>
    </source>
</evidence>
<name>A0A3P9N3C3_POERE</name>
<reference evidence="14" key="2">
    <citation type="submission" date="2025-08" db="UniProtKB">
        <authorList>
            <consortium name="Ensembl"/>
        </authorList>
    </citation>
    <scope>IDENTIFICATION</scope>
    <source>
        <strain evidence="14">Guanapo</strain>
    </source>
</reference>
<dbReference type="OMA" id="DAECLYK"/>
<dbReference type="PROSITE" id="PS01160">
    <property type="entry name" value="KINESIN_LIGHT"/>
    <property type="match status" value="2"/>
</dbReference>
<keyword evidence="15" id="KW-1185">Reference proteome</keyword>
<keyword evidence="6 10" id="KW-0802">TPR repeat</keyword>
<keyword evidence="5" id="KW-0677">Repeat</keyword>
<dbReference type="InterPro" id="IPR011990">
    <property type="entry name" value="TPR-like_helical_dom_sf"/>
</dbReference>
<dbReference type="FunFam" id="1.25.40.10:FF:000003">
    <property type="entry name" value="kinesin light chain isoform X1"/>
    <property type="match status" value="1"/>
</dbReference>
<dbReference type="Bgee" id="ENSPREG00000002830">
    <property type="expression patterns" value="Expressed in head"/>
</dbReference>
<feature type="compositionally biased region" description="Gly residues" evidence="13">
    <location>
        <begin position="161"/>
        <end position="173"/>
    </location>
</feature>
<feature type="region of interest" description="Disordered" evidence="13">
    <location>
        <begin position="508"/>
        <end position="630"/>
    </location>
</feature>
<dbReference type="GO" id="GO:0007018">
    <property type="term" value="P:microtubule-based movement"/>
    <property type="evidence" value="ECO:0007669"/>
    <property type="project" value="TreeGrafter"/>
</dbReference>
<dbReference type="GO" id="GO:0005871">
    <property type="term" value="C:kinesin complex"/>
    <property type="evidence" value="ECO:0007669"/>
    <property type="project" value="UniProtKB-UniRule"/>
</dbReference>
<dbReference type="SMART" id="SM00028">
    <property type="entry name" value="TPR"/>
    <property type="match status" value="5"/>
</dbReference>
<dbReference type="InterPro" id="IPR015792">
    <property type="entry name" value="Kinesin_light_repeat"/>
</dbReference>
<evidence type="ECO:0000256" key="10">
    <source>
        <dbReference type="PROSITE-ProRule" id="PRU00339"/>
    </source>
</evidence>
<dbReference type="Ensembl" id="ENSPRET00000004071.1">
    <property type="protein sequence ID" value="ENSPREP00000004013.1"/>
    <property type="gene ID" value="ENSPREG00000002830.1"/>
</dbReference>
<dbReference type="KEGG" id="pret:103475919"/>
<dbReference type="RefSeq" id="XP_008426120.1">
    <property type="nucleotide sequence ID" value="XM_008427898.2"/>
</dbReference>
<organism evidence="14 15">
    <name type="scientific">Poecilia reticulata</name>
    <name type="common">Guppy</name>
    <name type="synonym">Acanthophacelus reticulatus</name>
    <dbReference type="NCBI Taxonomy" id="8081"/>
    <lineage>
        <taxon>Eukaryota</taxon>
        <taxon>Metazoa</taxon>
        <taxon>Chordata</taxon>
        <taxon>Craniata</taxon>
        <taxon>Vertebrata</taxon>
        <taxon>Euteleostomi</taxon>
        <taxon>Actinopterygii</taxon>
        <taxon>Neopterygii</taxon>
        <taxon>Teleostei</taxon>
        <taxon>Neoteleostei</taxon>
        <taxon>Acanthomorphata</taxon>
        <taxon>Ovalentaria</taxon>
        <taxon>Atherinomorphae</taxon>
        <taxon>Cyprinodontiformes</taxon>
        <taxon>Poeciliidae</taxon>
        <taxon>Poeciliinae</taxon>
        <taxon>Poecilia</taxon>
    </lineage>
</organism>
<feature type="compositionally biased region" description="Basic and acidic residues" evidence="13">
    <location>
        <begin position="556"/>
        <end position="569"/>
    </location>
</feature>
<feature type="region of interest" description="Disordered" evidence="13">
    <location>
        <begin position="148"/>
        <end position="203"/>
    </location>
</feature>
<accession>A0A3P9N3C3</accession>
<evidence type="ECO:0000256" key="11">
    <source>
        <dbReference type="RuleBase" id="RU367020"/>
    </source>
</evidence>
<dbReference type="Pfam" id="PF13424">
    <property type="entry name" value="TPR_12"/>
    <property type="match status" value="2"/>
</dbReference>
<evidence type="ECO:0000256" key="2">
    <source>
        <dbReference type="ARBA" id="ARBA00009622"/>
    </source>
</evidence>
<keyword evidence="9 11" id="KW-0206">Cytoskeleton</keyword>
<dbReference type="PANTHER" id="PTHR45783">
    <property type="entry name" value="KINESIN LIGHT CHAIN"/>
    <property type="match status" value="1"/>
</dbReference>
<evidence type="ECO:0000313" key="15">
    <source>
        <dbReference type="Proteomes" id="UP000242638"/>
    </source>
</evidence>
<evidence type="ECO:0000256" key="9">
    <source>
        <dbReference type="ARBA" id="ARBA00023212"/>
    </source>
</evidence>
<evidence type="ECO:0000256" key="8">
    <source>
        <dbReference type="ARBA" id="ARBA00023175"/>
    </source>
</evidence>
<feature type="coiled-coil region" evidence="12">
    <location>
        <begin position="78"/>
        <end position="140"/>
    </location>
</feature>
<proteinExistence type="inferred from homology"/>
<comment type="similarity">
    <text evidence="2 11">Belongs to the kinesin light chain family.</text>
</comment>
<evidence type="ECO:0000256" key="12">
    <source>
        <dbReference type="SAM" id="Coils"/>
    </source>
</evidence>
<dbReference type="GeneID" id="103475919"/>
<dbReference type="CTD" id="64837"/>
<evidence type="ECO:0000313" key="14">
    <source>
        <dbReference type="Ensembl" id="ENSPREP00000004013.1"/>
    </source>
</evidence>
<dbReference type="SUPFAM" id="SSF48452">
    <property type="entry name" value="TPR-like"/>
    <property type="match status" value="2"/>
</dbReference>
<evidence type="ECO:0000256" key="6">
    <source>
        <dbReference type="ARBA" id="ARBA00022803"/>
    </source>
</evidence>
<keyword evidence="8 11" id="KW-0505">Motor protein</keyword>
<dbReference type="OrthoDB" id="413723at2759"/>
<dbReference type="GO" id="GO:0005874">
    <property type="term" value="C:microtubule"/>
    <property type="evidence" value="ECO:0007669"/>
    <property type="project" value="UniProtKB-UniRule"/>
</dbReference>
<feature type="compositionally biased region" description="Basic and acidic residues" evidence="13">
    <location>
        <begin position="148"/>
        <end position="157"/>
    </location>
</feature>
<dbReference type="GeneTree" id="ENSGT00940000166677"/>
<dbReference type="PANTHER" id="PTHR45783:SF2">
    <property type="entry name" value="KINESIN LIGHT CHAIN 2"/>
    <property type="match status" value="1"/>
</dbReference>
<sequence>MSTMVYPREEALERLTQDEIVLNTKAVMQGLETLRGEHTQLLNSLLDCAQPPVAQEKSGLLRKNLEDIELGLGEAQVIIALSNHLSAVESEKQKLRAQVRRLCQENQWLRDELAETQHKLQRSEQCVAQLEEEKKHLEFMNQIKKIDDDVSLSEEKSQSSGGSGGKGTGGGGDSSKDSLDDLFPNDDDQGTAQPSGEAAAQQGGYEVPNRLRTLHNLVIQYASQGRYEVAVPLCKQALEDLEKSSGHDHPDVATMLNILALVYRDQNKYKEATHLLNDALAIREKTLGKDHPAVAATLNNLAVLFGKRGKYKEAEPLCKRALGIREKVLGKSHPDVAKQLNNLALLCLNQAKYDEVEYYYKRALEIFESKLGTDDPSVARTKNNLATCYLKQGKFKDAEVLYKEILTRAHEKEFGSVNNDNKPIWMHAEEREESKSKQKDSGPYVEYGSWYKACKVDSPTVNTTLKSLGALYRRQGKLEAAETLEECASKTRKQGIDAINQSKVVELLKDGPGGGVDRRHSRDGPGGRGGDNEGDESAEWSGDGNGSLRRSGSFGKIRDALRRSSEMLVKKLQGSGPQEPRNPGMKRASSLNFLNKSAEETTQDANSGLSDSRGLSASNVDLTRRSSLIG</sequence>